<evidence type="ECO:0000313" key="3">
    <source>
        <dbReference type="Proteomes" id="UP001057291"/>
    </source>
</evidence>
<accession>A0AAV4L9Q4</accession>
<feature type="domain" description="DUF5659" evidence="1">
    <location>
        <begin position="11"/>
        <end position="63"/>
    </location>
</feature>
<name>A0AAV4L9Q4_9BACL</name>
<protein>
    <recommendedName>
        <fullName evidence="1">DUF5659 domain-containing protein</fullName>
    </recommendedName>
</protein>
<dbReference type="AlphaFoldDB" id="A0AAV4L9Q4"/>
<dbReference type="EMBL" id="BOQE01000001">
    <property type="protein sequence ID" value="GIM44512.1"/>
    <property type="molecule type" value="Genomic_DNA"/>
</dbReference>
<dbReference type="InterPro" id="IPR043718">
    <property type="entry name" value="DUF5659"/>
</dbReference>
<proteinExistence type="predicted"/>
<keyword evidence="3" id="KW-1185">Reference proteome</keyword>
<gene>
    <name evidence="2" type="ORF">DNHGIG_00610</name>
</gene>
<dbReference type="RefSeq" id="WP_282197786.1">
    <property type="nucleotide sequence ID" value="NZ_BOQE01000001.1"/>
</dbReference>
<organism evidence="2 3">
    <name type="scientific">Collibacillus ludicampi</name>
    <dbReference type="NCBI Taxonomy" id="2771369"/>
    <lineage>
        <taxon>Bacteria</taxon>
        <taxon>Bacillati</taxon>
        <taxon>Bacillota</taxon>
        <taxon>Bacilli</taxon>
        <taxon>Bacillales</taxon>
        <taxon>Alicyclobacillaceae</taxon>
        <taxon>Collibacillus</taxon>
    </lineage>
</organism>
<reference evidence="2" key="1">
    <citation type="journal article" date="2023" name="Int. J. Syst. Evol. Microbiol.">
        <title>Collibacillus ludicampi gen. nov., sp. nov., a new soil bacterium of the family Alicyclobacillaceae.</title>
        <authorList>
            <person name="Jojima T."/>
            <person name="Ioku Y."/>
            <person name="Fukuta Y."/>
            <person name="Shirasaka N."/>
            <person name="Matsumura Y."/>
            <person name="Mori M."/>
        </authorList>
    </citation>
    <scope>NUCLEOTIDE SEQUENCE</scope>
    <source>
        <strain evidence="2">TP075</strain>
    </source>
</reference>
<dbReference type="Pfam" id="PF18903">
    <property type="entry name" value="DUF5659"/>
    <property type="match status" value="1"/>
</dbReference>
<dbReference type="Proteomes" id="UP001057291">
    <property type="component" value="Unassembled WGS sequence"/>
</dbReference>
<evidence type="ECO:0000313" key="2">
    <source>
        <dbReference type="EMBL" id="GIM44512.1"/>
    </source>
</evidence>
<sequence length="70" mass="8445">MIQFNEEHDIFPVLNMYIAGELMTRGFALLRTEPNKKDERLNVFIFKNTPEFVDAMNEVIKQRRKSREKR</sequence>
<comment type="caution">
    <text evidence="2">The sequence shown here is derived from an EMBL/GenBank/DDBJ whole genome shotgun (WGS) entry which is preliminary data.</text>
</comment>
<evidence type="ECO:0000259" key="1">
    <source>
        <dbReference type="Pfam" id="PF18903"/>
    </source>
</evidence>